<feature type="transmembrane region" description="Helical" evidence="3">
    <location>
        <begin position="435"/>
        <end position="456"/>
    </location>
</feature>
<dbReference type="InterPro" id="IPR011623">
    <property type="entry name" value="7TMR_DISM_rcpt_extracell_dom1"/>
</dbReference>
<dbReference type="eggNOG" id="COG2208">
    <property type="taxonomic scope" value="Bacteria"/>
</dbReference>
<feature type="domain" description="7TM-DISM receptor extracellular" evidence="6">
    <location>
        <begin position="122"/>
        <end position="245"/>
    </location>
</feature>
<evidence type="ECO:0000259" key="6">
    <source>
        <dbReference type="Pfam" id="PF07696"/>
    </source>
</evidence>
<feature type="transmembrane region" description="Helical" evidence="3">
    <location>
        <begin position="468"/>
        <end position="489"/>
    </location>
</feature>
<feature type="transmembrane region" description="Helical" evidence="3">
    <location>
        <begin position="329"/>
        <end position="354"/>
    </location>
</feature>
<dbReference type="RefSeq" id="WP_014797818.1">
    <property type="nucleotide sequence ID" value="NC_018018.1"/>
</dbReference>
<dbReference type="InterPro" id="IPR011622">
    <property type="entry name" value="7TMR_DISM_rcpt_extracell_dom2"/>
</dbReference>
<name>I4AK83_BERLS</name>
<dbReference type="PANTHER" id="PTHR43156">
    <property type="entry name" value="STAGE II SPORULATION PROTEIN E-RELATED"/>
    <property type="match status" value="1"/>
</dbReference>
<evidence type="ECO:0000259" key="5">
    <source>
        <dbReference type="Pfam" id="PF07695"/>
    </source>
</evidence>
<dbReference type="GO" id="GO:0016791">
    <property type="term" value="F:phosphatase activity"/>
    <property type="evidence" value="ECO:0007669"/>
    <property type="project" value="TreeGrafter"/>
</dbReference>
<evidence type="ECO:0000313" key="7">
    <source>
        <dbReference type="EMBL" id="AFM04368.1"/>
    </source>
</evidence>
<dbReference type="InterPro" id="IPR036457">
    <property type="entry name" value="PPM-type-like_dom_sf"/>
</dbReference>
<feature type="coiled-coil region" evidence="2">
    <location>
        <begin position="491"/>
        <end position="551"/>
    </location>
</feature>
<gene>
    <name evidence="7" type="ordered locus">Fleli_1983</name>
</gene>
<dbReference type="AlphaFoldDB" id="I4AK83"/>
<dbReference type="EMBL" id="CP003345">
    <property type="protein sequence ID" value="AFM04368.1"/>
    <property type="molecule type" value="Genomic_DNA"/>
</dbReference>
<organism evidence="7 8">
    <name type="scientific">Bernardetia litoralis (strain ATCC 23117 / DSM 6794 / NBRC 15988 / NCIMB 1366 / Fx l1 / Sio-4)</name>
    <name type="common">Flexibacter litoralis</name>
    <dbReference type="NCBI Taxonomy" id="880071"/>
    <lineage>
        <taxon>Bacteria</taxon>
        <taxon>Pseudomonadati</taxon>
        <taxon>Bacteroidota</taxon>
        <taxon>Cytophagia</taxon>
        <taxon>Cytophagales</taxon>
        <taxon>Bernardetiaceae</taxon>
        <taxon>Bernardetia</taxon>
    </lineage>
</organism>
<dbReference type="Gene3D" id="2.60.40.2380">
    <property type="match status" value="1"/>
</dbReference>
<feature type="transmembrane region" description="Helical" evidence="3">
    <location>
        <begin position="271"/>
        <end position="292"/>
    </location>
</feature>
<feature type="transmembrane region" description="Helical" evidence="3">
    <location>
        <begin position="366"/>
        <end position="383"/>
    </location>
</feature>
<keyword evidence="3" id="KW-1133">Transmembrane helix</keyword>
<dbReference type="OrthoDB" id="9763484at2"/>
<keyword evidence="2" id="KW-0175">Coiled coil</keyword>
<dbReference type="HOGENOM" id="CLU_014980_0_0_10"/>
<evidence type="ECO:0000256" key="3">
    <source>
        <dbReference type="SAM" id="Phobius"/>
    </source>
</evidence>
<dbReference type="PANTHER" id="PTHR43156:SF9">
    <property type="entry name" value="HAMP DOMAIN-CONTAINING PROTEIN"/>
    <property type="match status" value="1"/>
</dbReference>
<dbReference type="Pfam" id="PF07696">
    <property type="entry name" value="7TMR-DISMED2"/>
    <property type="match status" value="1"/>
</dbReference>
<dbReference type="Pfam" id="PF07228">
    <property type="entry name" value="SpoIIE"/>
    <property type="match status" value="1"/>
</dbReference>
<evidence type="ECO:0000256" key="1">
    <source>
        <dbReference type="ARBA" id="ARBA00022801"/>
    </source>
</evidence>
<accession>I4AK83</accession>
<feature type="transmembrane region" description="Helical" evidence="3">
    <location>
        <begin position="403"/>
        <end position="426"/>
    </location>
</feature>
<evidence type="ECO:0000259" key="4">
    <source>
        <dbReference type="Pfam" id="PF07228"/>
    </source>
</evidence>
<keyword evidence="1" id="KW-0378">Hydrolase</keyword>
<protein>
    <submittedName>
        <fullName evidence="7">7TM-containing protein possibly involved in signal transduction</fullName>
    </submittedName>
</protein>
<keyword evidence="3" id="KW-0472">Membrane</keyword>
<dbReference type="Proteomes" id="UP000006054">
    <property type="component" value="Chromosome"/>
</dbReference>
<evidence type="ECO:0000256" key="2">
    <source>
        <dbReference type="SAM" id="Coils"/>
    </source>
</evidence>
<proteinExistence type="predicted"/>
<keyword evidence="3" id="KW-0812">Transmembrane</keyword>
<feature type="domain" description="7TM-DISM receptor extracellular" evidence="5">
    <location>
        <begin position="270"/>
        <end position="489"/>
    </location>
</feature>
<dbReference type="STRING" id="880071.Fleli_1983"/>
<feature type="transmembrane region" description="Helical" evidence="3">
    <location>
        <begin position="299"/>
        <end position="317"/>
    </location>
</feature>
<sequence precursor="true">MPKGFLSYFLFTLLTFFSVRNVCGQQDTTNSFLDSLSTEVFSTSKLEQKLKELERKSQLSESDSIQKLSILDSLIDFYKDKNTKEYNYFLSEKRHLDFKYILPLKLSVKENEYTNVSRNLGVWKDTTDGKITIQDIVNNPKIAFSTNTITYKNMEVGAYYWLRLKLVGNSLRDELIALQIGSVFETWSEITFYQPVEDEAFRVEYSGTDLDPEKKPVKQWRNYFNVDVPTQSEMIVYIRVHSNEQRFHPKAIIASVGDAASVSQNSEEFTYAQGIFQGVLWVMAFYNLLLFFIIRDKLYLYYVLMIIGIQLNVFYYYRYIYFLFPTAQLLIRSCVVISHLFMIGGGLLFMRSFLNVKELLPKWNKIINIINYILVSAVLIYLVHNLLSSTPTWESQLQLSKYALVVILAIALITTILSFTIGFLVLRKGYSAARYYLIATSGLLIGGFFYALSYLLNLKGIKVDSDLFTYLFQGGVVIQLVFYALGIGYQVNRLEREKSDVLAENLELQKETTSLLERKVKQRTVEIEQQKEEIEAINSSLMEQKNLMEKRNQDVTSSINYARRIQDAVLPDLRSLKRSIPNCFVLYTPRDIVSGDFYWFTQKGTEIILAAADCTGHGVPGAFMSILGDSYLNQIVNLQGVTKADSILSRLHGQIRRALRQSSTENKDGMDISICVINLEHNHVTFAGAKRPLLYIQNDTIFEVKGDKYSVGGFQTKAENSYTSHQIDFNIPTAFYIFSDGYVDQFGGIQNRKFMIKNFKNLLLEIHKEPMIKQRQILDQKFEDWKGNNKQIDDVIVVGFQVEPQK</sequence>
<feature type="domain" description="PPM-type phosphatase" evidence="4">
    <location>
        <begin position="605"/>
        <end position="802"/>
    </location>
</feature>
<dbReference type="Pfam" id="PF07695">
    <property type="entry name" value="7TMR-DISM_7TM"/>
    <property type="match status" value="1"/>
</dbReference>
<dbReference type="Gene3D" id="3.60.40.10">
    <property type="entry name" value="PPM-type phosphatase domain"/>
    <property type="match status" value="1"/>
</dbReference>
<evidence type="ECO:0000313" key="8">
    <source>
        <dbReference type="Proteomes" id="UP000006054"/>
    </source>
</evidence>
<dbReference type="InterPro" id="IPR001932">
    <property type="entry name" value="PPM-type_phosphatase-like_dom"/>
</dbReference>
<keyword evidence="8" id="KW-1185">Reference proteome</keyword>
<dbReference type="InterPro" id="IPR052016">
    <property type="entry name" value="Bact_Sigma-Reg"/>
</dbReference>
<reference evidence="8" key="1">
    <citation type="submission" date="2012-06" db="EMBL/GenBank/DDBJ databases">
        <title>The complete genome of Flexibacter litoralis DSM 6794.</title>
        <authorList>
            <person name="Lucas S."/>
            <person name="Copeland A."/>
            <person name="Lapidus A."/>
            <person name="Glavina del Rio T."/>
            <person name="Dalin E."/>
            <person name="Tice H."/>
            <person name="Bruce D."/>
            <person name="Goodwin L."/>
            <person name="Pitluck S."/>
            <person name="Peters L."/>
            <person name="Ovchinnikova G."/>
            <person name="Lu M."/>
            <person name="Kyrpides N."/>
            <person name="Mavromatis K."/>
            <person name="Ivanova N."/>
            <person name="Brettin T."/>
            <person name="Detter J.C."/>
            <person name="Han C."/>
            <person name="Larimer F."/>
            <person name="Land M."/>
            <person name="Hauser L."/>
            <person name="Markowitz V."/>
            <person name="Cheng J.-F."/>
            <person name="Hugenholtz P."/>
            <person name="Woyke T."/>
            <person name="Wu D."/>
            <person name="Spring S."/>
            <person name="Lang E."/>
            <person name="Kopitz M."/>
            <person name="Brambilla E."/>
            <person name="Klenk H.-P."/>
            <person name="Eisen J.A."/>
        </authorList>
    </citation>
    <scope>NUCLEOTIDE SEQUENCE [LARGE SCALE GENOMIC DNA]</scope>
    <source>
        <strain evidence="8">ATCC 23117 / DSM 6794 / NBRC 15988 / NCIMB 1366 / Sio-4</strain>
    </source>
</reference>
<dbReference type="KEGG" id="fli:Fleli_1983"/>